<keyword evidence="3" id="KW-1003">Cell membrane</keyword>
<proteinExistence type="inferred from homology"/>
<dbReference type="RefSeq" id="WP_089764978.1">
    <property type="nucleotide sequence ID" value="NZ_BKAT01000053.1"/>
</dbReference>
<feature type="transmembrane region" description="Helical" evidence="7">
    <location>
        <begin position="12"/>
        <end position="35"/>
    </location>
</feature>
<gene>
    <name evidence="10" type="ORF">SAMN05660909_04838</name>
</gene>
<feature type="transmembrane region" description="Helical" evidence="7">
    <location>
        <begin position="205"/>
        <end position="223"/>
    </location>
</feature>
<reference evidence="11" key="1">
    <citation type="submission" date="2016-10" db="EMBL/GenBank/DDBJ databases">
        <authorList>
            <person name="Varghese N."/>
            <person name="Submissions S."/>
        </authorList>
    </citation>
    <scope>NUCLEOTIDE SEQUENCE [LARGE SCALE GENOMIC DNA]</scope>
    <source>
        <strain evidence="11">DSM 23920</strain>
    </source>
</reference>
<feature type="domain" description="MgtC/SapB/SrpB/YhiD N-terminal" evidence="8">
    <location>
        <begin position="24"/>
        <end position="137"/>
    </location>
</feature>
<evidence type="ECO:0000313" key="10">
    <source>
        <dbReference type="EMBL" id="SEB03146.1"/>
    </source>
</evidence>
<comment type="subcellular location">
    <subcellularLocation>
        <location evidence="1">Cell membrane</location>
        <topology evidence="1">Multi-pass membrane protein</topology>
    </subcellularLocation>
</comment>
<dbReference type="OrthoDB" id="9811198at2"/>
<feature type="transmembrane region" description="Helical" evidence="7">
    <location>
        <begin position="180"/>
        <end position="198"/>
    </location>
</feature>
<dbReference type="AlphaFoldDB" id="A0A1H4G0I3"/>
<evidence type="ECO:0000256" key="4">
    <source>
        <dbReference type="ARBA" id="ARBA00022692"/>
    </source>
</evidence>
<evidence type="ECO:0000256" key="5">
    <source>
        <dbReference type="ARBA" id="ARBA00022989"/>
    </source>
</evidence>
<dbReference type="InterPro" id="IPR025105">
    <property type="entry name" value="DUF4010"/>
</dbReference>
<organism evidence="10 11">
    <name type="scientific">Chitinophaga terrae</name>
    <name type="common">ex Kim and Jung 2007</name>
    <dbReference type="NCBI Taxonomy" id="408074"/>
    <lineage>
        <taxon>Bacteria</taxon>
        <taxon>Pseudomonadati</taxon>
        <taxon>Bacteroidota</taxon>
        <taxon>Chitinophagia</taxon>
        <taxon>Chitinophagales</taxon>
        <taxon>Chitinophagaceae</taxon>
        <taxon>Chitinophaga</taxon>
    </lineage>
</organism>
<feature type="domain" description="DUF4010" evidence="9">
    <location>
        <begin position="185"/>
        <end position="389"/>
    </location>
</feature>
<evidence type="ECO:0000256" key="6">
    <source>
        <dbReference type="ARBA" id="ARBA00023136"/>
    </source>
</evidence>
<dbReference type="PANTHER" id="PTHR39084:SF1">
    <property type="entry name" value="DUF4010 DOMAIN-CONTAINING PROTEIN"/>
    <property type="match status" value="1"/>
</dbReference>
<keyword evidence="4 7" id="KW-0812">Transmembrane</keyword>
<dbReference type="PANTHER" id="PTHR39084">
    <property type="entry name" value="MEMBRANE PROTEIN-RELATED"/>
    <property type="match status" value="1"/>
</dbReference>
<accession>A0A1H4G0I3</accession>
<evidence type="ECO:0000256" key="2">
    <source>
        <dbReference type="ARBA" id="ARBA00009298"/>
    </source>
</evidence>
<feature type="transmembrane region" description="Helical" evidence="7">
    <location>
        <begin position="56"/>
        <end position="79"/>
    </location>
</feature>
<sequence length="434" mass="46191">MIKLLELNEQFVHFNVAAIALKIAVAVGMGMLIGLERNWSHKEAGIRTFSIVSLTGMLAVQISSGLVIGGLIAVCLLVVISNVKSFLTDKSSEMTTSAALIACYVLGVLTGLGHIFTPVASAIVITMLLAWKTELSRFAGDLQTSEIRGAILLGLIGFVIYPLLPDRYVDKWNLFNPSDAWVSIIAIAGIGFLNYVFLKIFSSKGLYLGAVFGGLVNSTATIAEMTTRVQEAGTPGRITILSSIINISMFTRNMILAAIFVPLSLTATLLPLLAMSVVAAIWIWRDLMAEKAYGQQEGKLELKSPISIRKLLTFGLLFIIIQVGGTLLTRVFGNSGILVTGFLGGLASSASTTAAAATMAMHGQISPNVAGSTAIISSMASAMIDFPIVWKNIKDKTLVKAFTWKLMSVLAAGVLSVVLDHIFNISGSLIGAFQ</sequence>
<evidence type="ECO:0000256" key="7">
    <source>
        <dbReference type="SAM" id="Phobius"/>
    </source>
</evidence>
<keyword evidence="6 7" id="KW-0472">Membrane</keyword>
<dbReference type="Pfam" id="PF13194">
    <property type="entry name" value="DUF4010"/>
    <property type="match status" value="1"/>
</dbReference>
<comment type="similarity">
    <text evidence="2">Belongs to the MgtC/SapB family.</text>
</comment>
<feature type="transmembrane region" description="Helical" evidence="7">
    <location>
        <begin position="402"/>
        <end position="423"/>
    </location>
</feature>
<feature type="transmembrane region" description="Helical" evidence="7">
    <location>
        <begin position="337"/>
        <end position="357"/>
    </location>
</feature>
<evidence type="ECO:0000256" key="3">
    <source>
        <dbReference type="ARBA" id="ARBA00022475"/>
    </source>
</evidence>
<evidence type="ECO:0000259" key="8">
    <source>
        <dbReference type="Pfam" id="PF02308"/>
    </source>
</evidence>
<dbReference type="GO" id="GO:0005886">
    <property type="term" value="C:plasma membrane"/>
    <property type="evidence" value="ECO:0007669"/>
    <property type="project" value="UniProtKB-SubCell"/>
</dbReference>
<dbReference type="Proteomes" id="UP000199656">
    <property type="component" value="Unassembled WGS sequence"/>
</dbReference>
<evidence type="ECO:0000313" key="11">
    <source>
        <dbReference type="Proteomes" id="UP000199656"/>
    </source>
</evidence>
<keyword evidence="5 7" id="KW-1133">Transmembrane helix</keyword>
<dbReference type="InterPro" id="IPR049177">
    <property type="entry name" value="MgtC_SapB_SrpB_YhiD_N"/>
</dbReference>
<evidence type="ECO:0000256" key="1">
    <source>
        <dbReference type="ARBA" id="ARBA00004651"/>
    </source>
</evidence>
<evidence type="ECO:0000259" key="9">
    <source>
        <dbReference type="Pfam" id="PF13194"/>
    </source>
</evidence>
<feature type="transmembrane region" description="Helical" evidence="7">
    <location>
        <begin position="311"/>
        <end position="331"/>
    </location>
</feature>
<keyword evidence="11" id="KW-1185">Reference proteome</keyword>
<name>A0A1H4G0I3_9BACT</name>
<feature type="transmembrane region" description="Helical" evidence="7">
    <location>
        <begin position="255"/>
        <end position="284"/>
    </location>
</feature>
<protein>
    <submittedName>
        <fullName evidence="10">Uncharacterized membrane protein, DUF4010 family</fullName>
    </submittedName>
</protein>
<dbReference type="InterPro" id="IPR003416">
    <property type="entry name" value="MgtC/SapB/SrpB/YhiD_fam"/>
</dbReference>
<dbReference type="Pfam" id="PF02308">
    <property type="entry name" value="MgtC"/>
    <property type="match status" value="1"/>
</dbReference>
<dbReference type="PRINTS" id="PR01837">
    <property type="entry name" value="MGTCSAPBPROT"/>
</dbReference>
<feature type="transmembrane region" description="Helical" evidence="7">
    <location>
        <begin position="99"/>
        <end position="126"/>
    </location>
</feature>
<dbReference type="EMBL" id="FNRL01000031">
    <property type="protein sequence ID" value="SEB03146.1"/>
    <property type="molecule type" value="Genomic_DNA"/>
</dbReference>
<feature type="transmembrane region" description="Helical" evidence="7">
    <location>
        <begin position="369"/>
        <end position="390"/>
    </location>
</feature>